<evidence type="ECO:0000256" key="1">
    <source>
        <dbReference type="ARBA" id="ARBA00022553"/>
    </source>
</evidence>
<protein>
    <recommendedName>
        <fullName evidence="2">Tantalus-like domain-containing protein</fullName>
    </recommendedName>
</protein>
<reference evidence="3" key="2">
    <citation type="submission" date="2025-09" db="UniProtKB">
        <authorList>
            <consortium name="Ensembl"/>
        </authorList>
    </citation>
    <scope>IDENTIFICATION</scope>
</reference>
<dbReference type="InterPro" id="IPR026320">
    <property type="entry name" value="PRR14"/>
</dbReference>
<organism evidence="3 4">
    <name type="scientific">Sphenodon punctatus</name>
    <name type="common">Tuatara</name>
    <name type="synonym">Hatteria punctata</name>
    <dbReference type="NCBI Taxonomy" id="8508"/>
    <lineage>
        <taxon>Eukaryota</taxon>
        <taxon>Metazoa</taxon>
        <taxon>Chordata</taxon>
        <taxon>Craniata</taxon>
        <taxon>Vertebrata</taxon>
        <taxon>Euteleostomi</taxon>
        <taxon>Lepidosauria</taxon>
        <taxon>Sphenodontia</taxon>
        <taxon>Sphenodontidae</taxon>
        <taxon>Sphenodon</taxon>
    </lineage>
</organism>
<keyword evidence="1" id="KW-0597">Phosphoprotein</keyword>
<dbReference type="GeneTree" id="ENSGT00520000055626"/>
<evidence type="ECO:0000259" key="2">
    <source>
        <dbReference type="Pfam" id="PF15386"/>
    </source>
</evidence>
<dbReference type="Pfam" id="PF15386">
    <property type="entry name" value="Tantalus"/>
    <property type="match status" value="1"/>
</dbReference>
<dbReference type="Proteomes" id="UP000694392">
    <property type="component" value="Unplaced"/>
</dbReference>
<reference evidence="3" key="1">
    <citation type="submission" date="2025-08" db="UniProtKB">
        <authorList>
            <consortium name="Ensembl"/>
        </authorList>
    </citation>
    <scope>IDENTIFICATION</scope>
</reference>
<dbReference type="PANTHER" id="PTHR14522">
    <property type="entry name" value="EMO2-RELATED"/>
    <property type="match status" value="1"/>
</dbReference>
<evidence type="ECO:0000313" key="4">
    <source>
        <dbReference type="Proteomes" id="UP000694392"/>
    </source>
</evidence>
<keyword evidence="4" id="KW-1185">Reference proteome</keyword>
<evidence type="ECO:0000313" key="3">
    <source>
        <dbReference type="Ensembl" id="ENSSPUP00000019697.1"/>
    </source>
</evidence>
<proteinExistence type="predicted"/>
<dbReference type="Ensembl" id="ENSSPUT00000020983.1">
    <property type="protein sequence ID" value="ENSSPUP00000019697.1"/>
    <property type="gene ID" value="ENSSPUG00000015175.1"/>
</dbReference>
<name>A0A8D0HF99_SPHPU</name>
<feature type="domain" description="Tantalus-like" evidence="2">
    <location>
        <begin position="1"/>
        <end position="55"/>
    </location>
</feature>
<dbReference type="PANTHER" id="PTHR14522:SF0">
    <property type="entry name" value="PROTEIN PRR14L"/>
    <property type="match status" value="1"/>
</dbReference>
<dbReference type="AlphaFoldDB" id="A0A8D0HF99"/>
<sequence>MGLPRPKRLKKKEFSLEEIYTNKNYKSPPTTRSLETIFEEPKEKNGSLISISQQKRKRILEFQDFTIPRKRKVRSRVKMAGSFTRAKKAALQGGELDALLIQKLMDLEAFFAEEEEREQASGS</sequence>
<dbReference type="InterPro" id="IPR028149">
    <property type="entry name" value="Tantalus-like"/>
</dbReference>
<accession>A0A8D0HF99</accession>